<comment type="caution">
    <text evidence="12">The sequence shown here is derived from an EMBL/GenBank/DDBJ whole genome shotgun (WGS) entry which is preliminary data.</text>
</comment>
<feature type="domain" description="TonB-dependent receptor-like beta-barrel" evidence="10">
    <location>
        <begin position="425"/>
        <end position="923"/>
    </location>
</feature>
<dbReference type="SUPFAM" id="SSF56935">
    <property type="entry name" value="Porins"/>
    <property type="match status" value="1"/>
</dbReference>
<dbReference type="PANTHER" id="PTHR47234:SF2">
    <property type="entry name" value="TONB-DEPENDENT RECEPTOR"/>
    <property type="match status" value="1"/>
</dbReference>
<evidence type="ECO:0000259" key="11">
    <source>
        <dbReference type="Pfam" id="PF07715"/>
    </source>
</evidence>
<feature type="domain" description="TonB-dependent receptor plug" evidence="11">
    <location>
        <begin position="128"/>
        <end position="239"/>
    </location>
</feature>
<proteinExistence type="inferred from homology"/>
<evidence type="ECO:0000256" key="5">
    <source>
        <dbReference type="ARBA" id="ARBA00023077"/>
    </source>
</evidence>
<keyword evidence="3 8" id="KW-1134">Transmembrane beta strand</keyword>
<evidence type="ECO:0000313" key="12">
    <source>
        <dbReference type="EMBL" id="MXO66755.1"/>
    </source>
</evidence>
<evidence type="ECO:0000256" key="2">
    <source>
        <dbReference type="ARBA" id="ARBA00022448"/>
    </source>
</evidence>
<evidence type="ECO:0000256" key="3">
    <source>
        <dbReference type="ARBA" id="ARBA00022452"/>
    </source>
</evidence>
<dbReference type="Gene3D" id="2.40.170.20">
    <property type="entry name" value="TonB-dependent receptor, beta-barrel domain"/>
    <property type="match status" value="1"/>
</dbReference>
<dbReference type="InterPro" id="IPR037066">
    <property type="entry name" value="Plug_dom_sf"/>
</dbReference>
<dbReference type="EMBL" id="WTYT01000006">
    <property type="protein sequence ID" value="MXO66755.1"/>
    <property type="molecule type" value="Genomic_DNA"/>
</dbReference>
<protein>
    <submittedName>
        <fullName evidence="12">TonB-dependent receptor</fullName>
    </submittedName>
</protein>
<organism evidence="12 13">
    <name type="scientific">Altericroceibacterium endophyticum</name>
    <dbReference type="NCBI Taxonomy" id="1808508"/>
    <lineage>
        <taxon>Bacteria</taxon>
        <taxon>Pseudomonadati</taxon>
        <taxon>Pseudomonadota</taxon>
        <taxon>Alphaproteobacteria</taxon>
        <taxon>Sphingomonadales</taxon>
        <taxon>Erythrobacteraceae</taxon>
        <taxon>Altericroceibacterium</taxon>
    </lineage>
</organism>
<keyword evidence="4 8" id="KW-0812">Transmembrane</keyword>
<dbReference type="Proteomes" id="UP000438476">
    <property type="component" value="Unassembled WGS sequence"/>
</dbReference>
<dbReference type="GO" id="GO:0009279">
    <property type="term" value="C:cell outer membrane"/>
    <property type="evidence" value="ECO:0007669"/>
    <property type="project" value="UniProtKB-SubCell"/>
</dbReference>
<evidence type="ECO:0000259" key="10">
    <source>
        <dbReference type="Pfam" id="PF00593"/>
    </source>
</evidence>
<evidence type="ECO:0000256" key="7">
    <source>
        <dbReference type="ARBA" id="ARBA00023237"/>
    </source>
</evidence>
<keyword evidence="5 9" id="KW-0798">TonB box</keyword>
<name>A0A6I4TAG4_9SPHN</name>
<dbReference type="Gene3D" id="2.170.130.10">
    <property type="entry name" value="TonB-dependent receptor, plug domain"/>
    <property type="match status" value="1"/>
</dbReference>
<dbReference type="InterPro" id="IPR036942">
    <property type="entry name" value="Beta-barrel_TonB_sf"/>
</dbReference>
<dbReference type="InterPro" id="IPR039426">
    <property type="entry name" value="TonB-dep_rcpt-like"/>
</dbReference>
<keyword evidence="12" id="KW-0675">Receptor</keyword>
<reference evidence="12 13" key="1">
    <citation type="submission" date="2019-12" db="EMBL/GenBank/DDBJ databases">
        <title>Genomic-based taxomic classification of the family Erythrobacteraceae.</title>
        <authorList>
            <person name="Xu L."/>
        </authorList>
    </citation>
    <scope>NUCLEOTIDE SEQUENCE [LARGE SCALE GENOMIC DNA]</scope>
    <source>
        <strain evidence="12 13">LMG 29518</strain>
    </source>
</reference>
<accession>A0A6I4TAG4</accession>
<keyword evidence="7 8" id="KW-0998">Cell outer membrane</keyword>
<dbReference type="InterPro" id="IPR012910">
    <property type="entry name" value="Plug_dom"/>
</dbReference>
<sequence length="963" mass="102772">MLALVGPLRASVAAASFMTSLFNNIVNNIVIHILIARCRQIAEIGHCNRPATKMGGRIWGGLPMLKGDLRTVRTAALATVSVAALSGVGAAPALAQNETVAEAVETQDETITIVVTGSRVSVGAPVGATATVLGRDEIVDSGAVTIDRVIKELPQNFDLGVSENSRGQAGGSGNITYGNSVNLRGIGPYATLVLIDGHRVVNNSRSTDPSVLPTLGVERVEVVANGASAIYGSDAVAGVVNLIPRRNLDGVEAFGRYGFAENGNFDEWSAGAAIGKTFSRGQIMVAYEHVERSNLSGDDRDFFVSDQTPFGGGDYRTSRCSPGTLLIDGTTYALPAEYTQANANAITPGTVNLCDNLVGQDLVPQQKYDSVNMTGTFEVSDWAEFFIDGFYSKRKFQRNSAQPSTRLAVPETNAFFVRPDGFAGSSYDIDYSFANDVPLSGTNGYAESWQISPGLRIQLPFEWELEGLFAYGETHDFSGSYDGVDNAALNAALASSDPDLAFDPYGLGRTSQSVIDGIFDQIFLAPTDGELKFYELGASGPLFDLPGGDIRAAVGYERQDFTVDLGVARGQPDTPFSYRTFGRTVDSVYAEVLLPVFGSGNATPGFEKLEFTAAIRYDSYSDAGDTTNPQFGFDWTPVDGLKLRGSYGTSFRAPTIPEIYGNGSNLYVQNYQNPAGGPPITGVAYGSGPNLDLSPETATTWSIGADLEPIDRLRISLTYFDVAYDDQITGNLSNLAILGQEEQYLGTGVILRGAEASARVAELIAQGKRVLGALPGGSVENVDLYVDGRSRNLGKSITRGIDITIGYNMDLGANDKLRLNASSTYLTDYKVAITPTAELRDERNVIFQPLKFKARVSANWDHGPLSTRLAATHVGGYTNNLVTPSEKVDSFTPVDLTVTWRVGESFDGSVMEGLELIGEVRNLFDADPPYVNLAPSGNGSGGYDATAASPIGRMFAIGARIRY</sequence>
<dbReference type="PANTHER" id="PTHR47234">
    <property type="match status" value="1"/>
</dbReference>
<keyword evidence="6 8" id="KW-0472">Membrane</keyword>
<dbReference type="Pfam" id="PF00593">
    <property type="entry name" value="TonB_dep_Rec_b-barrel"/>
    <property type="match status" value="1"/>
</dbReference>
<evidence type="ECO:0000256" key="1">
    <source>
        <dbReference type="ARBA" id="ARBA00004571"/>
    </source>
</evidence>
<dbReference type="InterPro" id="IPR000531">
    <property type="entry name" value="Beta-barrel_TonB"/>
</dbReference>
<evidence type="ECO:0000256" key="4">
    <source>
        <dbReference type="ARBA" id="ARBA00022692"/>
    </source>
</evidence>
<comment type="subcellular location">
    <subcellularLocation>
        <location evidence="1 8">Cell outer membrane</location>
        <topology evidence="1 8">Multi-pass membrane protein</topology>
    </subcellularLocation>
</comment>
<comment type="similarity">
    <text evidence="8 9">Belongs to the TonB-dependent receptor family.</text>
</comment>
<keyword evidence="2 8" id="KW-0813">Transport</keyword>
<dbReference type="Pfam" id="PF07715">
    <property type="entry name" value="Plug"/>
    <property type="match status" value="1"/>
</dbReference>
<evidence type="ECO:0000256" key="9">
    <source>
        <dbReference type="RuleBase" id="RU003357"/>
    </source>
</evidence>
<evidence type="ECO:0000256" key="8">
    <source>
        <dbReference type="PROSITE-ProRule" id="PRU01360"/>
    </source>
</evidence>
<keyword evidence="13" id="KW-1185">Reference proteome</keyword>
<gene>
    <name evidence="12" type="ORF">GRI91_13395</name>
</gene>
<dbReference type="AlphaFoldDB" id="A0A6I4TAG4"/>
<evidence type="ECO:0000313" key="13">
    <source>
        <dbReference type="Proteomes" id="UP000438476"/>
    </source>
</evidence>
<dbReference type="PROSITE" id="PS52016">
    <property type="entry name" value="TONB_DEPENDENT_REC_3"/>
    <property type="match status" value="1"/>
</dbReference>
<evidence type="ECO:0000256" key="6">
    <source>
        <dbReference type="ARBA" id="ARBA00023136"/>
    </source>
</evidence>